<evidence type="ECO:0000313" key="4">
    <source>
        <dbReference type="Proteomes" id="UP001316803"/>
    </source>
</evidence>
<dbReference type="EMBL" id="JAKLMC020000036">
    <property type="protein sequence ID" value="KAK5949411.1"/>
    <property type="molecule type" value="Genomic_DNA"/>
</dbReference>
<organism evidence="3 4">
    <name type="scientific">Knufia fluminis</name>
    <dbReference type="NCBI Taxonomy" id="191047"/>
    <lineage>
        <taxon>Eukaryota</taxon>
        <taxon>Fungi</taxon>
        <taxon>Dikarya</taxon>
        <taxon>Ascomycota</taxon>
        <taxon>Pezizomycotina</taxon>
        <taxon>Eurotiomycetes</taxon>
        <taxon>Chaetothyriomycetidae</taxon>
        <taxon>Chaetothyriales</taxon>
        <taxon>Trichomeriaceae</taxon>
        <taxon>Knufia</taxon>
    </lineage>
</organism>
<keyword evidence="4" id="KW-1185">Reference proteome</keyword>
<feature type="compositionally biased region" description="Polar residues" evidence="1">
    <location>
        <begin position="122"/>
        <end position="135"/>
    </location>
</feature>
<protein>
    <recommendedName>
        <fullName evidence="2">5'-3' DNA helicase ZGRF1-like N-terminal domain-containing protein</fullName>
    </recommendedName>
</protein>
<dbReference type="InterPro" id="IPR052800">
    <property type="entry name" value="DNA_Repair_Helicase_ZGRF1"/>
</dbReference>
<feature type="compositionally biased region" description="Polar residues" evidence="1">
    <location>
        <begin position="169"/>
        <end position="187"/>
    </location>
</feature>
<accession>A0AAN8ELE2</accession>
<feature type="compositionally biased region" description="Low complexity" evidence="1">
    <location>
        <begin position="560"/>
        <end position="569"/>
    </location>
</feature>
<dbReference type="PANTHER" id="PTHR28535">
    <property type="entry name" value="ZINC FINGER GRF-TYPE CONTAINING 1"/>
    <property type="match status" value="1"/>
</dbReference>
<dbReference type="GO" id="GO:0035861">
    <property type="term" value="C:site of double-strand break"/>
    <property type="evidence" value="ECO:0007669"/>
    <property type="project" value="TreeGrafter"/>
</dbReference>
<comment type="caution">
    <text evidence="3">The sequence shown here is derived from an EMBL/GenBank/DDBJ whole genome shotgun (WGS) entry which is preliminary data.</text>
</comment>
<feature type="compositionally biased region" description="Low complexity" evidence="1">
    <location>
        <begin position="702"/>
        <end position="715"/>
    </location>
</feature>
<name>A0AAN8ELE2_9EURO</name>
<feature type="region of interest" description="Disordered" evidence="1">
    <location>
        <begin position="169"/>
        <end position="431"/>
    </location>
</feature>
<dbReference type="Pfam" id="PF10382">
    <property type="entry name" value="ZGRF1-like_N"/>
    <property type="match status" value="1"/>
</dbReference>
<feature type="region of interest" description="Disordered" evidence="1">
    <location>
        <begin position="1"/>
        <end position="26"/>
    </location>
</feature>
<feature type="region of interest" description="Disordered" evidence="1">
    <location>
        <begin position="451"/>
        <end position="619"/>
    </location>
</feature>
<evidence type="ECO:0000256" key="1">
    <source>
        <dbReference type="SAM" id="MobiDB-lite"/>
    </source>
</evidence>
<feature type="compositionally biased region" description="Polar residues" evidence="1">
    <location>
        <begin position="10"/>
        <end position="26"/>
    </location>
</feature>
<feature type="region of interest" description="Disordered" evidence="1">
    <location>
        <begin position="635"/>
        <end position="737"/>
    </location>
</feature>
<dbReference type="GO" id="GO:0005634">
    <property type="term" value="C:nucleus"/>
    <property type="evidence" value="ECO:0007669"/>
    <property type="project" value="TreeGrafter"/>
</dbReference>
<feature type="region of interest" description="Disordered" evidence="1">
    <location>
        <begin position="749"/>
        <end position="771"/>
    </location>
</feature>
<feature type="domain" description="5'-3' DNA helicase ZGRF1-like N-terminal" evidence="2">
    <location>
        <begin position="31"/>
        <end position="111"/>
    </location>
</feature>
<evidence type="ECO:0000313" key="3">
    <source>
        <dbReference type="EMBL" id="KAK5949411.1"/>
    </source>
</evidence>
<feature type="region of interest" description="Disordered" evidence="1">
    <location>
        <begin position="107"/>
        <end position="135"/>
    </location>
</feature>
<reference evidence="3 4" key="1">
    <citation type="submission" date="2022-12" db="EMBL/GenBank/DDBJ databases">
        <title>Genomic features and morphological characterization of a novel Knufia sp. strain isolated from spacecraft assembly facility.</title>
        <authorList>
            <person name="Teixeira M."/>
            <person name="Chander A.M."/>
            <person name="Stajich J.E."/>
            <person name="Venkateswaran K."/>
        </authorList>
    </citation>
    <scope>NUCLEOTIDE SEQUENCE [LARGE SCALE GENOMIC DNA]</scope>
    <source>
        <strain evidence="3 4">FJI-L2-BK-P2</strain>
    </source>
</reference>
<evidence type="ECO:0000259" key="2">
    <source>
        <dbReference type="Pfam" id="PF10382"/>
    </source>
</evidence>
<feature type="compositionally biased region" description="Polar residues" evidence="1">
    <location>
        <begin position="352"/>
        <end position="364"/>
    </location>
</feature>
<feature type="compositionally biased region" description="Polar residues" evidence="1">
    <location>
        <begin position="466"/>
        <end position="476"/>
    </location>
</feature>
<sequence>MATAVHRGTPASSLSGNPNAHTPQSQVSAPVLEFRCMFTHDCHKKSKKWHDGSLRFHTFNRRVMVYDDSKNLVGDLHYRQQEEFGEGLELRLDRPVLVQVEEPLGQTNTDLTPLLGRHRQDPNNQSTHPTQPTRATLSRINAANSQLKPKSIKELLGASQGRLGRARLPTQSPFEQRQPLSAIQTPTEPSPKRRKIGPGKENESIIIPVQPASATIVPAASRSVPPKPARPAAPVVDISSDEELDTGRILSPSDDHPTASGRNPGPNKPKSFPPSKPKEPKKKTKDLENNRSSHSEKGSKKQKQRKSQTDYGLERNPTEPMSRRKKNAPTGSNTDEGLTTPDLAPRQLPPSRISSAPSLQSQRRFASGPRSSLKFLSQKPRPKLMYKALLTPLPTEQRRASRTPAADPRVQDRQSTEAVQLEAPSEKRRRTDLLDLESFFAASQIARETAASITLPEDSFLPITKQAESSTTNPENNGLEPSPQQSQVEDDDFGFSTGDVDDDKPPSSPLFMPRTTSQISPLPSQRLAMCDQNVLGLSQEMSRHESPSSLPPARRSTPRSPQAPDAAEPPSSPAFVTAIPKTKHRTSNDTSTNTRPAPLAHRQPEPSGPNEASPCALPHPLSKVKSRLFRRVVSEQLPQHVSIADDFSDDEDLDETLEQLKDASAKAKDGDLPPPLQRLQRATSDPIVLENPLTINPPSSPPAEAEQEPSGQQPALQPINAAEPQPPAFAPATDTGPWTTTEAFLLFDWWPPPKRKPDYGQGTQTGRGGIGTIEDSASVAIKAGASKKYGSFGSARLVSQR</sequence>
<dbReference type="GO" id="GO:0006302">
    <property type="term" value="P:double-strand break repair"/>
    <property type="evidence" value="ECO:0007669"/>
    <property type="project" value="TreeGrafter"/>
</dbReference>
<proteinExistence type="predicted"/>
<dbReference type="PANTHER" id="PTHR28535:SF1">
    <property type="entry name" value="PROTEIN ZGRF1"/>
    <property type="match status" value="1"/>
</dbReference>
<dbReference type="AlphaFoldDB" id="A0AAN8ELE2"/>
<gene>
    <name evidence="3" type="ORF">OHC33_009584</name>
</gene>
<dbReference type="InterPro" id="IPR018838">
    <property type="entry name" value="ZGRF1-like_N"/>
</dbReference>
<feature type="compositionally biased region" description="Acidic residues" evidence="1">
    <location>
        <begin position="646"/>
        <end position="657"/>
    </location>
</feature>
<feature type="compositionally biased region" description="Polar residues" evidence="1">
    <location>
        <begin position="514"/>
        <end position="523"/>
    </location>
</feature>
<feature type="compositionally biased region" description="Basic and acidic residues" evidence="1">
    <location>
        <begin position="658"/>
        <end position="671"/>
    </location>
</feature>
<feature type="compositionally biased region" description="Basic and acidic residues" evidence="1">
    <location>
        <begin position="285"/>
        <end position="299"/>
    </location>
</feature>
<dbReference type="Proteomes" id="UP001316803">
    <property type="component" value="Unassembled WGS sequence"/>
</dbReference>